<dbReference type="AlphaFoldDB" id="A0A4R9GF91"/>
<proteinExistence type="predicted"/>
<organism evidence="1 2">
    <name type="scientific">Leptospira fletcheri</name>
    <dbReference type="NCBI Taxonomy" id="2484981"/>
    <lineage>
        <taxon>Bacteria</taxon>
        <taxon>Pseudomonadati</taxon>
        <taxon>Spirochaetota</taxon>
        <taxon>Spirochaetia</taxon>
        <taxon>Leptospirales</taxon>
        <taxon>Leptospiraceae</taxon>
        <taxon>Leptospira</taxon>
    </lineage>
</organism>
<evidence type="ECO:0000313" key="1">
    <source>
        <dbReference type="EMBL" id="TGK09950.1"/>
    </source>
</evidence>
<dbReference type="InterPro" id="IPR043148">
    <property type="entry name" value="TagF_C"/>
</dbReference>
<dbReference type="Gene3D" id="3.40.50.12580">
    <property type="match status" value="1"/>
</dbReference>
<dbReference type="EMBL" id="RQET01000008">
    <property type="protein sequence ID" value="TGK09950.1"/>
    <property type="molecule type" value="Genomic_DNA"/>
</dbReference>
<reference evidence="1" key="1">
    <citation type="journal article" date="2019" name="PLoS Negl. Trop. Dis.">
        <title>Revisiting the worldwide diversity of Leptospira species in the environment.</title>
        <authorList>
            <person name="Vincent A.T."/>
            <person name="Schiettekatte O."/>
            <person name="Bourhy P."/>
            <person name="Veyrier F.J."/>
            <person name="Picardeau M."/>
        </authorList>
    </citation>
    <scope>NUCLEOTIDE SEQUENCE [LARGE SCALE GENOMIC DNA]</scope>
    <source>
        <strain evidence="1">SSW15</strain>
    </source>
</reference>
<protein>
    <submittedName>
        <fullName evidence="1">Capsule biosynthesis protein</fullName>
    </submittedName>
</protein>
<gene>
    <name evidence="1" type="ORF">EHO60_11355</name>
</gene>
<dbReference type="Proteomes" id="UP000298458">
    <property type="component" value="Unassembled WGS sequence"/>
</dbReference>
<keyword evidence="2" id="KW-1185">Reference proteome</keyword>
<sequence>MKILFFSPHAAIWVHSFPEALIAEALQNYGHEIVYVGCNSSYSEYCTVMSALGLTQDSIASLKSAACKNCSSHRALLRHRFNFREIEIGDKLTDRERSFVKETSNKPITFLKNYSVDNVPLGKNSLYELLLQLKKSDLELSTEEEEFYRIAFRNALLTHLAAKRIIDEEKPECLFVYNSLYVVNHSFAMVAQGKGIPFYFLHAGENIASRLSSMIVYKGYTFEYRKDLIKYWPIFREIPLDLQAIRNVGKHFRELFKGSHFLVYSSKLKGTLSIRESLGIPKESRLVVATLSSNDERYASACAGVSIEDTKKVFSNQIEWIEATINYFKTRKDLYLLIRVHPREFPNKRDSVKSTHAKELEKVLQDLPHNVIINWPEDGLSLYDLSKETDLFLNAWSSVGEEMTLLGIPVLIYSNDLILYPADLNLTCNDKESYFRQLERALNEGFDFNRIIHAFRWYAMKFSAGTFQVSTFLHSGEARNALSHRLKLLQSKLQTIWLLFSSKFSASSRQKLCLKRSLPLEFREMNYERNIVDKSLLSRVIVGSLNSKLDLMLPSKSKVSQGKELQFVKREMKGLVKVLFSNELEKGSASTETLYANLQTWISSAN</sequence>
<name>A0A4R9GF91_9LEPT</name>
<comment type="caution">
    <text evidence="1">The sequence shown here is derived from an EMBL/GenBank/DDBJ whole genome shotgun (WGS) entry which is preliminary data.</text>
</comment>
<dbReference type="RefSeq" id="WP_135768313.1">
    <property type="nucleotide sequence ID" value="NZ_RQET01000008.1"/>
</dbReference>
<accession>A0A4R9GF91</accession>
<evidence type="ECO:0000313" key="2">
    <source>
        <dbReference type="Proteomes" id="UP000298458"/>
    </source>
</evidence>
<dbReference type="SUPFAM" id="SSF53756">
    <property type="entry name" value="UDP-Glycosyltransferase/glycogen phosphorylase"/>
    <property type="match status" value="1"/>
</dbReference>
<dbReference type="OrthoDB" id="312711at2"/>